<dbReference type="KEGG" id="gba:J421_2543"/>
<dbReference type="InParanoid" id="W0RIB9"/>
<proteinExistence type="predicted"/>
<accession>W0RIB9</accession>
<evidence type="ECO:0000313" key="4">
    <source>
        <dbReference type="Proteomes" id="UP000019151"/>
    </source>
</evidence>
<feature type="region of interest" description="Disordered" evidence="1">
    <location>
        <begin position="45"/>
        <end position="76"/>
    </location>
</feature>
<dbReference type="EMBL" id="CP007128">
    <property type="protein sequence ID" value="AHG90080.1"/>
    <property type="molecule type" value="Genomic_DNA"/>
</dbReference>
<keyword evidence="4" id="KW-1185">Reference proteome</keyword>
<feature type="transmembrane region" description="Helical" evidence="2">
    <location>
        <begin position="20"/>
        <end position="42"/>
    </location>
</feature>
<keyword evidence="2" id="KW-0812">Transmembrane</keyword>
<gene>
    <name evidence="3" type="ORF">J421_2543</name>
</gene>
<dbReference type="STRING" id="861299.J421_2543"/>
<sequence>MRGEFEPAYVTRKRLTPRELIAAAGVGLGLGLACFYVAKVWIERSDVLPPPPPPPADDDAPRGAMNRTVTPRRAAP</sequence>
<protein>
    <submittedName>
        <fullName evidence="3">Uncharacterized protein</fullName>
    </submittedName>
</protein>
<reference evidence="3 4" key="1">
    <citation type="journal article" date="2014" name="Genome Announc.">
        <title>Genome Sequence and Methylome of Soil Bacterium Gemmatirosa kalamazoonensis KBS708T, a Member of the Rarely Cultivated Gemmatimonadetes Phylum.</title>
        <authorList>
            <person name="Debruyn J.M."/>
            <person name="Radosevich M."/>
            <person name="Wommack K.E."/>
            <person name="Polson S.W."/>
            <person name="Hauser L.J."/>
            <person name="Fawaz M.N."/>
            <person name="Korlach J."/>
            <person name="Tsai Y.C."/>
        </authorList>
    </citation>
    <scope>NUCLEOTIDE SEQUENCE [LARGE SCALE GENOMIC DNA]</scope>
    <source>
        <strain evidence="3 4">KBS708</strain>
    </source>
</reference>
<dbReference type="HOGENOM" id="CLU_2649291_0_0_0"/>
<evidence type="ECO:0000256" key="2">
    <source>
        <dbReference type="SAM" id="Phobius"/>
    </source>
</evidence>
<dbReference type="Proteomes" id="UP000019151">
    <property type="component" value="Chromosome"/>
</dbReference>
<dbReference type="AlphaFoldDB" id="W0RIB9"/>
<evidence type="ECO:0000313" key="3">
    <source>
        <dbReference type="EMBL" id="AHG90080.1"/>
    </source>
</evidence>
<organism evidence="3 4">
    <name type="scientific">Gemmatirosa kalamazoonensis</name>
    <dbReference type="NCBI Taxonomy" id="861299"/>
    <lineage>
        <taxon>Bacteria</taxon>
        <taxon>Pseudomonadati</taxon>
        <taxon>Gemmatimonadota</taxon>
        <taxon>Gemmatimonadia</taxon>
        <taxon>Gemmatimonadales</taxon>
        <taxon>Gemmatimonadaceae</taxon>
        <taxon>Gemmatirosa</taxon>
    </lineage>
</organism>
<keyword evidence="2" id="KW-1133">Transmembrane helix</keyword>
<evidence type="ECO:0000256" key="1">
    <source>
        <dbReference type="SAM" id="MobiDB-lite"/>
    </source>
</evidence>
<dbReference type="PROSITE" id="PS51257">
    <property type="entry name" value="PROKAR_LIPOPROTEIN"/>
    <property type="match status" value="1"/>
</dbReference>
<name>W0RIB9_9BACT</name>
<keyword evidence="2" id="KW-0472">Membrane</keyword>